<dbReference type="Gene3D" id="3.30.200.20">
    <property type="entry name" value="Phosphorylase Kinase, domain 1"/>
    <property type="match status" value="1"/>
</dbReference>
<evidence type="ECO:0000256" key="1">
    <source>
        <dbReference type="ARBA" id="ARBA00008874"/>
    </source>
</evidence>
<feature type="region of interest" description="Disordered" evidence="9">
    <location>
        <begin position="421"/>
        <end position="462"/>
    </location>
</feature>
<keyword evidence="6 13" id="KW-0418">Kinase</keyword>
<dbReference type="Gene3D" id="1.10.510.10">
    <property type="entry name" value="Transferase(Phosphotransferase) domain 1"/>
    <property type="match status" value="1"/>
</dbReference>
<feature type="compositionally biased region" description="Basic and acidic residues" evidence="9">
    <location>
        <begin position="551"/>
        <end position="567"/>
    </location>
</feature>
<evidence type="ECO:0000256" key="6">
    <source>
        <dbReference type="ARBA" id="ARBA00022777"/>
    </source>
</evidence>
<feature type="compositionally biased region" description="Low complexity" evidence="9">
    <location>
        <begin position="618"/>
        <end position="644"/>
    </location>
</feature>
<feature type="compositionally biased region" description="Acidic residues" evidence="9">
    <location>
        <begin position="317"/>
        <end position="338"/>
    </location>
</feature>
<dbReference type="InterPro" id="IPR011009">
    <property type="entry name" value="Kinase-like_dom_sf"/>
</dbReference>
<sequence>MANDSPAKSLVDIDLSSLRDPAGIFELVEVVGNGTYGQVYKGRHVKTGQLAAIKVMDVTEDEEEEIKLEINMLKKYSHHRNIATYYGAFIKKSPPGHDDQLWLVMEFCGAGSITDLVKNTKGNTLKEDWIAYISREILRGLAHLHIHHVIHRDIKGQNVLLTENAEVKLVDFGVSAQLDRTVGRRNTFIGTPYWMAPEVIACDENPDATYDYRSDLWSCGITAIEMAEGAPPLCDMHPMRALFLIPRNPPPRLKSKKWSKKFFSFIEGCLVKNYMQRPSTEQLLKHPFIRDQPNERQVRIQLKDHIDRTRKKRGEKDETEYEYSGSEEEEEEVPEQEGEPSSIVNVPGESTLRRDFLRLQQENKERSEALRRQQLLQEQQLREQEEYKRQLLAERQKRIEQQKEQRRRLEEQQRREREARRQQEREQRRREQEEKRRLEELERRRKEEEERRRAEEEKRRVEREQEYIRRQLEEEQRHLEILQQQLLQEQAMLLECRWREMEEHRQAERLQRQLQQEQAYLLSLQHDHRRPHPQQPPPPQQERSKPSYHAPEPKPHYEPADRAREVPVRTTSRSPVLSRRDSPLQGSGQQNSQAGQRNSTSIEPRLLWERVEKLVPRPGSGSSSGSSNSGSQPGSHPGSQSGSGERFRVRSSSKSEGSPSQRLENAAKKPEDKKEVFRPLKPADLTALAKELRAVEDVRPPHKVTDYSSSSEESGTTDEEDDDVEQEGAEEPSSGPEDTRAASSLNLSNGETESVKTMIVHEDVESEPAMTPSKEGTLIVRQSAVDQKRASHHESNGFAGRIHLLPDLLQQSHSSSTSSTSSSPSSSQPTPTMSPQTPQDKLTTNETQSASSTLQKHKSSSSFTPFIDPRLLQISPSSGTTVTSVVGFSCDGMRPEAIRQDPTRKGSVVNVNPTNTRPQSDTPEIRKYKKRFNSEILCAALWGVNLLVGTESGLMLLDRSGQGKVYPLINRRRFQQMDVLEGLNVLVTISGKKDKLRVYYLSWLRNKILHNDPEVEKKQGWTTVGDLEGCVHYKVVKYERIKFLVIALKSSVEVYAWAPKPYHKFMAFKSFGELVHKPLLVDLTVEEGQRLKVIYGSCAGFHAVDVDSGSVYDIYLPTHVRKNPHSMIQCSIKPHAIIILPNTDGMELLVCYEDEGVYVNTYGRITKDVVLQWGEMPTSVAYIRSNQTMGWGEKAIEIRSVETGHLDGVFMHKRAQRLKFLCERNDKVFFASVRSGGSSQVYFMTLGRTSLLSW</sequence>
<feature type="domain" description="CNH" evidence="11">
    <location>
        <begin position="933"/>
        <end position="1228"/>
    </location>
</feature>
<feature type="binding site" evidence="8">
    <location>
        <position position="54"/>
    </location>
    <ligand>
        <name>ATP</name>
        <dbReference type="ChEBI" id="CHEBI:30616"/>
    </ligand>
</feature>
<comment type="similarity">
    <text evidence="1">Belongs to the protein kinase superfamily. STE Ser/Thr protein kinase family. STE20 subfamily.</text>
</comment>
<dbReference type="PROSITE" id="PS00107">
    <property type="entry name" value="PROTEIN_KINASE_ATP"/>
    <property type="match status" value="1"/>
</dbReference>
<evidence type="ECO:0000313" key="13">
    <source>
        <dbReference type="RefSeq" id="XP_070429532.1"/>
    </source>
</evidence>
<dbReference type="SUPFAM" id="SSF56112">
    <property type="entry name" value="Protein kinase-like (PK-like)"/>
    <property type="match status" value="1"/>
</dbReference>
<dbReference type="PANTHER" id="PTHR47096">
    <property type="entry name" value="MISSHAPEN LIKE KINASE 1"/>
    <property type="match status" value="1"/>
</dbReference>
<evidence type="ECO:0000259" key="10">
    <source>
        <dbReference type="PROSITE" id="PS50011"/>
    </source>
</evidence>
<dbReference type="InterPro" id="IPR000719">
    <property type="entry name" value="Prot_kinase_dom"/>
</dbReference>
<evidence type="ECO:0000256" key="5">
    <source>
        <dbReference type="ARBA" id="ARBA00022741"/>
    </source>
</evidence>
<keyword evidence="3" id="KW-0723">Serine/threonine-protein kinase</keyword>
<dbReference type="PROSITE" id="PS50219">
    <property type="entry name" value="CNH"/>
    <property type="match status" value="1"/>
</dbReference>
<evidence type="ECO:0000259" key="11">
    <source>
        <dbReference type="PROSITE" id="PS50219"/>
    </source>
</evidence>
<proteinExistence type="inferred from homology"/>
<accession>A0ABM4KMW8</accession>
<keyword evidence="7 8" id="KW-0067">ATP-binding</keyword>
<feature type="compositionally biased region" description="Basic and acidic residues" evidence="9">
    <location>
        <begin position="606"/>
        <end position="615"/>
    </location>
</feature>
<feature type="compositionally biased region" description="Polar residues" evidence="9">
    <location>
        <begin position="650"/>
        <end position="663"/>
    </location>
</feature>
<feature type="compositionally biased region" description="Acidic residues" evidence="9">
    <location>
        <begin position="715"/>
        <end position="730"/>
    </location>
</feature>
<feature type="region of interest" description="Disordered" evidence="9">
    <location>
        <begin position="810"/>
        <end position="862"/>
    </location>
</feature>
<feature type="compositionally biased region" description="Polar residues" evidence="9">
    <location>
        <begin position="741"/>
        <end position="752"/>
    </location>
</feature>
<dbReference type="GeneID" id="103559220"/>
<dbReference type="InterPro" id="IPR008271">
    <property type="entry name" value="Ser/Thr_kinase_AS"/>
</dbReference>
<feature type="region of interest" description="Disordered" evidence="9">
    <location>
        <begin position="523"/>
        <end position="777"/>
    </location>
</feature>
<feature type="domain" description="Protein kinase" evidence="10">
    <location>
        <begin position="25"/>
        <end position="289"/>
    </location>
</feature>
<evidence type="ECO:0000256" key="9">
    <source>
        <dbReference type="SAM" id="MobiDB-lite"/>
    </source>
</evidence>
<dbReference type="PROSITE" id="PS50011">
    <property type="entry name" value="PROTEIN_KINASE_DOM"/>
    <property type="match status" value="1"/>
</dbReference>
<organism evidence="12 13">
    <name type="scientific">Equus przewalskii</name>
    <name type="common">Przewalski's horse</name>
    <name type="synonym">Equus caballus przewalskii</name>
    <dbReference type="NCBI Taxonomy" id="9798"/>
    <lineage>
        <taxon>Eukaryota</taxon>
        <taxon>Metazoa</taxon>
        <taxon>Chordata</taxon>
        <taxon>Craniata</taxon>
        <taxon>Vertebrata</taxon>
        <taxon>Euteleostomi</taxon>
        <taxon>Mammalia</taxon>
        <taxon>Eutheria</taxon>
        <taxon>Laurasiatheria</taxon>
        <taxon>Perissodactyla</taxon>
        <taxon>Equidae</taxon>
        <taxon>Equus</taxon>
    </lineage>
</organism>
<keyword evidence="12" id="KW-1185">Reference proteome</keyword>
<dbReference type="Pfam" id="PF00069">
    <property type="entry name" value="Pkinase"/>
    <property type="match status" value="1"/>
</dbReference>
<dbReference type="SMART" id="SM00220">
    <property type="entry name" value="S_TKc"/>
    <property type="match status" value="1"/>
</dbReference>
<evidence type="ECO:0000313" key="12">
    <source>
        <dbReference type="Proteomes" id="UP001652662"/>
    </source>
</evidence>
<dbReference type="GO" id="GO:0016301">
    <property type="term" value="F:kinase activity"/>
    <property type="evidence" value="ECO:0007669"/>
    <property type="project" value="UniProtKB-KW"/>
</dbReference>
<gene>
    <name evidence="13" type="primary">MAP4K4</name>
</gene>
<name>A0ABM4KMW8_EQUPR</name>
<evidence type="ECO:0000256" key="7">
    <source>
        <dbReference type="ARBA" id="ARBA00022840"/>
    </source>
</evidence>
<keyword evidence="4" id="KW-0808">Transferase</keyword>
<evidence type="ECO:0000256" key="2">
    <source>
        <dbReference type="ARBA" id="ARBA00012513"/>
    </source>
</evidence>
<feature type="compositionally biased region" description="Basic and acidic residues" evidence="9">
    <location>
        <begin position="665"/>
        <end position="678"/>
    </location>
</feature>
<dbReference type="Proteomes" id="UP001652662">
    <property type="component" value="Chromosome 14"/>
</dbReference>
<keyword evidence="5 8" id="KW-0547">Nucleotide-binding</keyword>
<evidence type="ECO:0000256" key="8">
    <source>
        <dbReference type="PROSITE-ProRule" id="PRU10141"/>
    </source>
</evidence>
<dbReference type="InterPro" id="IPR001180">
    <property type="entry name" value="CNH_dom"/>
</dbReference>
<dbReference type="RefSeq" id="XP_070429532.1">
    <property type="nucleotide sequence ID" value="XM_070573431.1"/>
</dbReference>
<reference evidence="13" key="1">
    <citation type="submission" date="2025-08" db="UniProtKB">
        <authorList>
            <consortium name="RefSeq"/>
        </authorList>
    </citation>
    <scope>IDENTIFICATION</scope>
    <source>
        <tissue evidence="13">Blood</tissue>
    </source>
</reference>
<dbReference type="InterPro" id="IPR017441">
    <property type="entry name" value="Protein_kinase_ATP_BS"/>
</dbReference>
<evidence type="ECO:0000256" key="4">
    <source>
        <dbReference type="ARBA" id="ARBA00022679"/>
    </source>
</evidence>
<protein>
    <recommendedName>
        <fullName evidence="2">non-specific serine/threonine protein kinase</fullName>
        <ecNumber evidence="2">2.7.11.1</ecNumber>
    </recommendedName>
</protein>
<dbReference type="PROSITE" id="PS00108">
    <property type="entry name" value="PROTEIN_KINASE_ST"/>
    <property type="match status" value="1"/>
</dbReference>
<feature type="compositionally biased region" description="Low complexity" evidence="9">
    <location>
        <begin position="810"/>
        <end position="839"/>
    </location>
</feature>
<dbReference type="SMART" id="SM00036">
    <property type="entry name" value="CNH"/>
    <property type="match status" value="1"/>
</dbReference>
<dbReference type="Pfam" id="PF00780">
    <property type="entry name" value="CNH"/>
    <property type="match status" value="1"/>
</dbReference>
<dbReference type="PANTHER" id="PTHR47096:SF1">
    <property type="entry name" value="MISSHAPEN LIKE KINASE 1"/>
    <property type="match status" value="1"/>
</dbReference>
<dbReference type="EC" id="2.7.11.1" evidence="2"/>
<evidence type="ECO:0000256" key="3">
    <source>
        <dbReference type="ARBA" id="ARBA00022527"/>
    </source>
</evidence>
<feature type="region of interest" description="Disordered" evidence="9">
    <location>
        <begin position="306"/>
        <end position="349"/>
    </location>
</feature>
<feature type="compositionally biased region" description="Low complexity" evidence="9">
    <location>
        <begin position="585"/>
        <end position="599"/>
    </location>
</feature>
<dbReference type="InterPro" id="IPR051700">
    <property type="entry name" value="STE20_Ser-Thr_kinase"/>
</dbReference>
<feature type="compositionally biased region" description="Basic and acidic residues" evidence="9">
    <location>
        <begin position="690"/>
        <end position="705"/>
    </location>
</feature>